<evidence type="ECO:0000313" key="5">
    <source>
        <dbReference type="Proteomes" id="UP000671879"/>
    </source>
</evidence>
<dbReference type="KEGG" id="aram:KAR29_07420"/>
<dbReference type="FunFam" id="3.90.79.10:FF:000024">
    <property type="entry name" value="ADP-ribose pyrophosphatase"/>
    <property type="match status" value="1"/>
</dbReference>
<comment type="cofactor">
    <cofactor evidence="1">
        <name>Mg(2+)</name>
        <dbReference type="ChEBI" id="CHEBI:18420"/>
    </cofactor>
</comment>
<dbReference type="PANTHER" id="PTHR11839">
    <property type="entry name" value="UDP/ADP-SUGAR PYROPHOSPHATASE"/>
    <property type="match status" value="1"/>
</dbReference>
<dbReference type="GO" id="GO:0006753">
    <property type="term" value="P:nucleoside phosphate metabolic process"/>
    <property type="evidence" value="ECO:0007669"/>
    <property type="project" value="TreeGrafter"/>
</dbReference>
<dbReference type="InterPro" id="IPR015797">
    <property type="entry name" value="NUDIX_hydrolase-like_dom_sf"/>
</dbReference>
<sequence length="183" mass="20492">MDPKETALSSKTLFEGRIVTLRVDEVELDSGHRTTREVITHAPAVALIALTDRGEIFLVRQYRHPVGRVILEIPAGLVEPGEEPRETARRELMEEVGQDAGRIEEIGRFYSSPGFSDEVIILFLATELTPRRLEADDDEDLRVLSLPLEDFAQALDEEEIKDSKTVAALWWLQAKGLAPCSGR</sequence>
<dbReference type="Gene3D" id="3.90.79.10">
    <property type="entry name" value="Nucleoside Triphosphate Pyrophosphohydrolase"/>
    <property type="match status" value="1"/>
</dbReference>
<dbReference type="CDD" id="cd03424">
    <property type="entry name" value="NUDIX_ADPRase_Nudt5_UGPPase_Nudt14"/>
    <property type="match status" value="1"/>
</dbReference>
<dbReference type="InterPro" id="IPR020084">
    <property type="entry name" value="NUDIX_hydrolase_CS"/>
</dbReference>
<gene>
    <name evidence="4" type="ORF">KAR29_07420</name>
</gene>
<reference evidence="5" key="1">
    <citation type="submission" date="2021-04" db="EMBL/GenBank/DDBJ databases">
        <title>A novel Synergistetes isolate from a pyrite-forming mixed culture.</title>
        <authorList>
            <person name="Bunk B."/>
            <person name="Sproer C."/>
            <person name="Spring S."/>
            <person name="Pester M."/>
        </authorList>
    </citation>
    <scope>NUCLEOTIDE SEQUENCE [LARGE SCALE GENOMIC DNA]</scope>
    <source>
        <strain evidence="5">J.5.4.2-T.3.5.2</strain>
    </source>
</reference>
<dbReference type="GO" id="GO:0005829">
    <property type="term" value="C:cytosol"/>
    <property type="evidence" value="ECO:0007669"/>
    <property type="project" value="TreeGrafter"/>
</dbReference>
<name>A0A9Q7A9A7_9BACT</name>
<dbReference type="InterPro" id="IPR000086">
    <property type="entry name" value="NUDIX_hydrolase_dom"/>
</dbReference>
<dbReference type="AlphaFoldDB" id="A0A9Q7A9A7"/>
<feature type="domain" description="Nudix hydrolase" evidence="3">
    <location>
        <begin position="39"/>
        <end position="168"/>
    </location>
</feature>
<dbReference type="EMBL" id="CP072943">
    <property type="protein sequence ID" value="QTX31233.1"/>
    <property type="molecule type" value="Genomic_DNA"/>
</dbReference>
<proteinExistence type="predicted"/>
<dbReference type="PROSITE" id="PS51462">
    <property type="entry name" value="NUDIX"/>
    <property type="match status" value="1"/>
</dbReference>
<dbReference type="GO" id="GO:0016787">
    <property type="term" value="F:hydrolase activity"/>
    <property type="evidence" value="ECO:0007669"/>
    <property type="project" value="UniProtKB-KW"/>
</dbReference>
<protein>
    <submittedName>
        <fullName evidence="4">NUDIX hydrolase</fullName>
    </submittedName>
</protein>
<organism evidence="4 5">
    <name type="scientific">Aminithiophilus ramosus</name>
    <dbReference type="NCBI Taxonomy" id="3029084"/>
    <lineage>
        <taxon>Bacteria</taxon>
        <taxon>Thermotogati</taxon>
        <taxon>Synergistota</taxon>
        <taxon>Synergistia</taxon>
        <taxon>Synergistales</taxon>
        <taxon>Aminithiophilaceae</taxon>
        <taxon>Aminithiophilus</taxon>
    </lineage>
</organism>
<keyword evidence="2 4" id="KW-0378">Hydrolase</keyword>
<dbReference type="PROSITE" id="PS00893">
    <property type="entry name" value="NUDIX_BOX"/>
    <property type="match status" value="1"/>
</dbReference>
<dbReference type="Pfam" id="PF00293">
    <property type="entry name" value="NUDIX"/>
    <property type="match status" value="1"/>
</dbReference>
<dbReference type="GO" id="GO:0019693">
    <property type="term" value="P:ribose phosphate metabolic process"/>
    <property type="evidence" value="ECO:0007669"/>
    <property type="project" value="TreeGrafter"/>
</dbReference>
<keyword evidence="5" id="KW-1185">Reference proteome</keyword>
<dbReference type="Proteomes" id="UP000671879">
    <property type="component" value="Chromosome"/>
</dbReference>
<evidence type="ECO:0000259" key="3">
    <source>
        <dbReference type="PROSITE" id="PS51462"/>
    </source>
</evidence>
<dbReference type="RefSeq" id="WP_274372378.1">
    <property type="nucleotide sequence ID" value="NZ_CP072943.1"/>
</dbReference>
<evidence type="ECO:0000256" key="1">
    <source>
        <dbReference type="ARBA" id="ARBA00001946"/>
    </source>
</evidence>
<accession>A0A9Q7A9A7</accession>
<evidence type="ECO:0000313" key="4">
    <source>
        <dbReference type="EMBL" id="QTX31233.1"/>
    </source>
</evidence>
<dbReference type="SUPFAM" id="SSF55811">
    <property type="entry name" value="Nudix"/>
    <property type="match status" value="1"/>
</dbReference>
<evidence type="ECO:0000256" key="2">
    <source>
        <dbReference type="ARBA" id="ARBA00022801"/>
    </source>
</evidence>
<dbReference type="PANTHER" id="PTHR11839:SF18">
    <property type="entry name" value="NUDIX HYDROLASE DOMAIN-CONTAINING PROTEIN"/>
    <property type="match status" value="1"/>
</dbReference>